<protein>
    <submittedName>
        <fullName evidence="1">Uncharacterized protein</fullName>
    </submittedName>
</protein>
<proteinExistence type="predicted"/>
<sequence length="72" mass="8592">MAHFIGNDSVTFNSEKIIKINWNCLGEDKLSRAEVYLEENHCIYLYYIKDEDYELINNLINDFGYELLPRVK</sequence>
<dbReference type="AlphaFoldDB" id="A0A9E3HFH0"/>
<name>A0A9E3HFH0_9NOST</name>
<evidence type="ECO:0000313" key="2">
    <source>
        <dbReference type="Proteomes" id="UP000813215"/>
    </source>
</evidence>
<dbReference type="EMBL" id="JAHHHW010000164">
    <property type="protein sequence ID" value="MBW4435354.1"/>
    <property type="molecule type" value="Genomic_DNA"/>
</dbReference>
<gene>
    <name evidence="1" type="ORF">KME28_27510</name>
</gene>
<organism evidence="1 2">
    <name type="scientific">Pelatocladus maniniholoensis HA4357-MV3</name>
    <dbReference type="NCBI Taxonomy" id="1117104"/>
    <lineage>
        <taxon>Bacteria</taxon>
        <taxon>Bacillati</taxon>
        <taxon>Cyanobacteriota</taxon>
        <taxon>Cyanophyceae</taxon>
        <taxon>Nostocales</taxon>
        <taxon>Nostocaceae</taxon>
        <taxon>Pelatocladus</taxon>
    </lineage>
</organism>
<evidence type="ECO:0000313" key="1">
    <source>
        <dbReference type="EMBL" id="MBW4435354.1"/>
    </source>
</evidence>
<reference evidence="1" key="2">
    <citation type="journal article" date="2022" name="Microbiol. Resour. Announc.">
        <title>Metagenome Sequencing to Explore Phylogenomics of Terrestrial Cyanobacteria.</title>
        <authorList>
            <person name="Ward R.D."/>
            <person name="Stajich J.E."/>
            <person name="Johansen J.R."/>
            <person name="Huntemann M."/>
            <person name="Clum A."/>
            <person name="Foster B."/>
            <person name="Foster B."/>
            <person name="Roux S."/>
            <person name="Palaniappan K."/>
            <person name="Varghese N."/>
            <person name="Mukherjee S."/>
            <person name="Reddy T.B.K."/>
            <person name="Daum C."/>
            <person name="Copeland A."/>
            <person name="Chen I.A."/>
            <person name="Ivanova N.N."/>
            <person name="Kyrpides N.C."/>
            <person name="Shapiro N."/>
            <person name="Eloe-Fadrosh E.A."/>
            <person name="Pietrasiak N."/>
        </authorList>
    </citation>
    <scope>NUCLEOTIDE SEQUENCE</scope>
    <source>
        <strain evidence="1">HA4357-MV3</strain>
    </source>
</reference>
<dbReference type="Proteomes" id="UP000813215">
    <property type="component" value="Unassembled WGS sequence"/>
</dbReference>
<comment type="caution">
    <text evidence="1">The sequence shown here is derived from an EMBL/GenBank/DDBJ whole genome shotgun (WGS) entry which is preliminary data.</text>
</comment>
<accession>A0A9E3HFH0</accession>
<reference evidence="1" key="1">
    <citation type="submission" date="2021-05" db="EMBL/GenBank/DDBJ databases">
        <authorList>
            <person name="Pietrasiak N."/>
            <person name="Ward R."/>
            <person name="Stajich J.E."/>
            <person name="Kurbessoian T."/>
        </authorList>
    </citation>
    <scope>NUCLEOTIDE SEQUENCE</scope>
    <source>
        <strain evidence="1">HA4357-MV3</strain>
    </source>
</reference>